<sequence length="248" mass="28088">MRLFKWALMVLVWLIAAPVLAQQRVISLNPCYDDWLPKWLPASSEVIPSSAHQNRLETIIALKPTVVVAGSFTDHRLLTALREFSQIVVIQQPSDWIQWHQEVLSAGALLGQQGAARQWLEQQQHELREVAAGSRDSVLFVMPNQYTWGPDSWAANLLNDYQIPFITSLTHGQLGQLRLEQLLTLAPDRVVLEGFSDDYARAQDWLWHSAVSSWLDGRQRSFVEPELAGCPAVKAVDYLVQIIGTEQR</sequence>
<name>A0A094IR18_9GAMM</name>
<proteinExistence type="predicted"/>
<dbReference type="InterPro" id="IPR002491">
    <property type="entry name" value="ABC_transptr_periplasmic_BD"/>
</dbReference>
<accession>A0A094IR18</accession>
<dbReference type="SUPFAM" id="SSF53807">
    <property type="entry name" value="Helical backbone' metal receptor"/>
    <property type="match status" value="1"/>
</dbReference>
<dbReference type="EMBL" id="JPER01000009">
    <property type="protein sequence ID" value="KFZ30130.1"/>
    <property type="molecule type" value="Genomic_DNA"/>
</dbReference>
<feature type="domain" description="Fe/B12 periplasmic-binding" evidence="2">
    <location>
        <begin position="51"/>
        <end position="195"/>
    </location>
</feature>
<reference evidence="3 4" key="1">
    <citation type="submission" date="2014-06" db="EMBL/GenBank/DDBJ databases">
        <title>The draft genome sequence of Idiomarina salinarum ISL-52.</title>
        <authorList>
            <person name="Du J."/>
            <person name="Shao Z."/>
        </authorList>
    </citation>
    <scope>NUCLEOTIDE SEQUENCE [LARGE SCALE GENOMIC DNA]</scope>
    <source>
        <strain evidence="3 4">ISL-52</strain>
    </source>
</reference>
<keyword evidence="1" id="KW-0732">Signal</keyword>
<dbReference type="eggNOG" id="COG0614">
    <property type="taxonomic scope" value="Bacteria"/>
</dbReference>
<evidence type="ECO:0000313" key="3">
    <source>
        <dbReference type="EMBL" id="KFZ30130.1"/>
    </source>
</evidence>
<dbReference type="AlphaFoldDB" id="A0A094IR18"/>
<protein>
    <recommendedName>
        <fullName evidence="2">Fe/B12 periplasmic-binding domain-containing protein</fullName>
    </recommendedName>
</protein>
<evidence type="ECO:0000313" key="4">
    <source>
        <dbReference type="Proteomes" id="UP000054363"/>
    </source>
</evidence>
<feature type="signal peptide" evidence="1">
    <location>
        <begin position="1"/>
        <end position="21"/>
    </location>
</feature>
<dbReference type="STRING" id="435908.IDSA_11810"/>
<dbReference type="Proteomes" id="UP000054363">
    <property type="component" value="Unassembled WGS sequence"/>
</dbReference>
<comment type="caution">
    <text evidence="3">The sequence shown here is derived from an EMBL/GenBank/DDBJ whole genome shotgun (WGS) entry which is preliminary data.</text>
</comment>
<gene>
    <name evidence="3" type="ORF">IDSA_11810</name>
</gene>
<dbReference type="RefSeq" id="WP_034777099.1">
    <property type="nucleotide sequence ID" value="NZ_JPER01000009.1"/>
</dbReference>
<feature type="chain" id="PRO_5001898842" description="Fe/B12 periplasmic-binding domain-containing protein" evidence="1">
    <location>
        <begin position="22"/>
        <end position="248"/>
    </location>
</feature>
<dbReference type="OrthoDB" id="6238610at2"/>
<evidence type="ECO:0000256" key="1">
    <source>
        <dbReference type="SAM" id="SignalP"/>
    </source>
</evidence>
<dbReference type="Gene3D" id="3.40.50.1980">
    <property type="entry name" value="Nitrogenase molybdenum iron protein domain"/>
    <property type="match status" value="1"/>
</dbReference>
<evidence type="ECO:0000259" key="2">
    <source>
        <dbReference type="Pfam" id="PF01497"/>
    </source>
</evidence>
<dbReference type="Pfam" id="PF01497">
    <property type="entry name" value="Peripla_BP_2"/>
    <property type="match status" value="1"/>
</dbReference>
<organism evidence="3 4">
    <name type="scientific">Pseudidiomarina salinarum</name>
    <dbReference type="NCBI Taxonomy" id="435908"/>
    <lineage>
        <taxon>Bacteria</taxon>
        <taxon>Pseudomonadati</taxon>
        <taxon>Pseudomonadota</taxon>
        <taxon>Gammaproteobacteria</taxon>
        <taxon>Alteromonadales</taxon>
        <taxon>Idiomarinaceae</taxon>
        <taxon>Pseudidiomarina</taxon>
    </lineage>
</organism>
<keyword evidence="4" id="KW-1185">Reference proteome</keyword>